<gene>
    <name evidence="4" type="ORF">K452DRAFT_359530</name>
</gene>
<dbReference type="SUPFAM" id="SSF57701">
    <property type="entry name" value="Zn2/Cys6 DNA-binding domain"/>
    <property type="match status" value="1"/>
</dbReference>
<dbReference type="InterPro" id="IPR001138">
    <property type="entry name" value="Zn2Cys6_DnaBD"/>
</dbReference>
<dbReference type="RefSeq" id="XP_033396165.1">
    <property type="nucleotide sequence ID" value="XM_033546276.1"/>
</dbReference>
<name>A0A6A6B8B0_9PEZI</name>
<dbReference type="GO" id="GO:0008270">
    <property type="term" value="F:zinc ion binding"/>
    <property type="evidence" value="ECO:0007669"/>
    <property type="project" value="InterPro"/>
</dbReference>
<feature type="domain" description="Zn(2)-C6 fungal-type" evidence="3">
    <location>
        <begin position="16"/>
        <end position="44"/>
    </location>
</feature>
<sequence>MPTPHQQKKRGKTFTGCWTCRDRGVKCDLGKPHCATCAKSKKSCQGYGIRLVWLDENDHAPHEQSRRLFTEAGRQPPVHDDASLEHAIESLDGLVAPCNHQVPPFGVFSVSGARNDTNSGAFGSSNSTISLRSCNDGNNKNHGVISLSTTPHTIVGTGAFTSPMLSQANLLGSIPSLTTDPLQFVFPSLPPEDRVLFHHWTSHLSGIILPIPITDNPYRDVMIPLALSNTDTLASLALLHGIYAIAAFNLTEQYPPKPEYRVHAIRNYKVSIRLLHQSLTKPNEDPGTIFATITILASIYLVVGDSANWRIHLKGGRDFLRATRISFQNSWHAGITYQLFRCLEMFALTQDTKRMYTSIVPHGYYTNLSKEDQKNGLQGYYLERFFGLPIAVFKALQRMHDIRHSLIEPTNQELDDIEALIEEAKVPDDRLFTEHGGFSDILMHHHRMTFYLAAHIQLQREFRTAPLPAIQHLVQQCAEHLETIYRLEKTARVCGVGWPLYIAACDAESQELRERFMYLFTKGEHFGIGSLKHATKVVRKVWEQRDATGECSPLHRQEVMNSLGLDILLA</sequence>
<evidence type="ECO:0000256" key="2">
    <source>
        <dbReference type="ARBA" id="ARBA00023242"/>
    </source>
</evidence>
<evidence type="ECO:0000259" key="3">
    <source>
        <dbReference type="PROSITE" id="PS50048"/>
    </source>
</evidence>
<comment type="subcellular location">
    <subcellularLocation>
        <location evidence="1">Nucleus</location>
    </subcellularLocation>
</comment>
<dbReference type="Pfam" id="PF00172">
    <property type="entry name" value="Zn_clus"/>
    <property type="match status" value="1"/>
</dbReference>
<dbReference type="GO" id="GO:0000976">
    <property type="term" value="F:transcription cis-regulatory region binding"/>
    <property type="evidence" value="ECO:0007669"/>
    <property type="project" value="TreeGrafter"/>
</dbReference>
<dbReference type="PROSITE" id="PS50048">
    <property type="entry name" value="ZN2_CY6_FUNGAL_2"/>
    <property type="match status" value="1"/>
</dbReference>
<dbReference type="Pfam" id="PF11951">
    <property type="entry name" value="Fungal_trans_2"/>
    <property type="match status" value="1"/>
</dbReference>
<evidence type="ECO:0000256" key="1">
    <source>
        <dbReference type="ARBA" id="ARBA00004123"/>
    </source>
</evidence>
<dbReference type="GO" id="GO:0005634">
    <property type="term" value="C:nucleus"/>
    <property type="evidence" value="ECO:0007669"/>
    <property type="project" value="UniProtKB-SubCell"/>
</dbReference>
<dbReference type="Proteomes" id="UP000799438">
    <property type="component" value="Unassembled WGS sequence"/>
</dbReference>
<keyword evidence="5" id="KW-1185">Reference proteome</keyword>
<evidence type="ECO:0000313" key="5">
    <source>
        <dbReference type="Proteomes" id="UP000799438"/>
    </source>
</evidence>
<dbReference type="SMART" id="SM00066">
    <property type="entry name" value="GAL4"/>
    <property type="match status" value="1"/>
</dbReference>
<keyword evidence="2" id="KW-0539">Nucleus</keyword>
<organism evidence="4 5">
    <name type="scientific">Aplosporella prunicola CBS 121167</name>
    <dbReference type="NCBI Taxonomy" id="1176127"/>
    <lineage>
        <taxon>Eukaryota</taxon>
        <taxon>Fungi</taxon>
        <taxon>Dikarya</taxon>
        <taxon>Ascomycota</taxon>
        <taxon>Pezizomycotina</taxon>
        <taxon>Dothideomycetes</taxon>
        <taxon>Dothideomycetes incertae sedis</taxon>
        <taxon>Botryosphaeriales</taxon>
        <taxon>Aplosporellaceae</taxon>
        <taxon>Aplosporella</taxon>
    </lineage>
</organism>
<dbReference type="GO" id="GO:0045944">
    <property type="term" value="P:positive regulation of transcription by RNA polymerase II"/>
    <property type="evidence" value="ECO:0007669"/>
    <property type="project" value="TreeGrafter"/>
</dbReference>
<dbReference type="GO" id="GO:0000981">
    <property type="term" value="F:DNA-binding transcription factor activity, RNA polymerase II-specific"/>
    <property type="evidence" value="ECO:0007669"/>
    <property type="project" value="InterPro"/>
</dbReference>
<evidence type="ECO:0000313" key="4">
    <source>
        <dbReference type="EMBL" id="KAF2140452.1"/>
    </source>
</evidence>
<dbReference type="PANTHER" id="PTHR37534:SF49">
    <property type="entry name" value="LYSINE BIOSYNTHESIS REGULATORY PROTEIN LYS14"/>
    <property type="match status" value="1"/>
</dbReference>
<dbReference type="AlphaFoldDB" id="A0A6A6B8B0"/>
<proteinExistence type="predicted"/>
<dbReference type="GeneID" id="54303782"/>
<dbReference type="OrthoDB" id="3477330at2759"/>
<dbReference type="Gene3D" id="4.10.240.10">
    <property type="entry name" value="Zn(2)-C6 fungal-type DNA-binding domain"/>
    <property type="match status" value="1"/>
</dbReference>
<dbReference type="InterPro" id="IPR036864">
    <property type="entry name" value="Zn2-C6_fun-type_DNA-bd_sf"/>
</dbReference>
<reference evidence="4" key="1">
    <citation type="journal article" date="2020" name="Stud. Mycol.">
        <title>101 Dothideomycetes genomes: a test case for predicting lifestyles and emergence of pathogens.</title>
        <authorList>
            <person name="Haridas S."/>
            <person name="Albert R."/>
            <person name="Binder M."/>
            <person name="Bloem J."/>
            <person name="Labutti K."/>
            <person name="Salamov A."/>
            <person name="Andreopoulos B."/>
            <person name="Baker S."/>
            <person name="Barry K."/>
            <person name="Bills G."/>
            <person name="Bluhm B."/>
            <person name="Cannon C."/>
            <person name="Castanera R."/>
            <person name="Culley D."/>
            <person name="Daum C."/>
            <person name="Ezra D."/>
            <person name="Gonzalez J."/>
            <person name="Henrissat B."/>
            <person name="Kuo A."/>
            <person name="Liang C."/>
            <person name="Lipzen A."/>
            <person name="Lutzoni F."/>
            <person name="Magnuson J."/>
            <person name="Mondo S."/>
            <person name="Nolan M."/>
            <person name="Ohm R."/>
            <person name="Pangilinan J."/>
            <person name="Park H.-J."/>
            <person name="Ramirez L."/>
            <person name="Alfaro M."/>
            <person name="Sun H."/>
            <person name="Tritt A."/>
            <person name="Yoshinaga Y."/>
            <person name="Zwiers L.-H."/>
            <person name="Turgeon B."/>
            <person name="Goodwin S."/>
            <person name="Spatafora J."/>
            <person name="Crous P."/>
            <person name="Grigoriev I."/>
        </authorList>
    </citation>
    <scope>NUCLEOTIDE SEQUENCE</scope>
    <source>
        <strain evidence="4">CBS 121167</strain>
    </source>
</reference>
<dbReference type="CDD" id="cd00067">
    <property type="entry name" value="GAL4"/>
    <property type="match status" value="1"/>
</dbReference>
<dbReference type="PANTHER" id="PTHR37534">
    <property type="entry name" value="TRANSCRIPTIONAL ACTIVATOR PROTEIN UGA3"/>
    <property type="match status" value="1"/>
</dbReference>
<accession>A0A6A6B8B0</accession>
<protein>
    <recommendedName>
        <fullName evidence="3">Zn(2)-C6 fungal-type domain-containing protein</fullName>
    </recommendedName>
</protein>
<dbReference type="EMBL" id="ML995489">
    <property type="protein sequence ID" value="KAF2140452.1"/>
    <property type="molecule type" value="Genomic_DNA"/>
</dbReference>
<dbReference type="InterPro" id="IPR021858">
    <property type="entry name" value="Fun_TF"/>
</dbReference>